<reference evidence="5 6" key="1">
    <citation type="journal article" date="2016" name="Genome Biol. Evol.">
        <title>Divergent and convergent evolution of fungal pathogenicity.</title>
        <authorList>
            <person name="Shang Y."/>
            <person name="Xiao G."/>
            <person name="Zheng P."/>
            <person name="Cen K."/>
            <person name="Zhan S."/>
            <person name="Wang C."/>
        </authorList>
    </citation>
    <scope>NUCLEOTIDE SEQUENCE [LARGE SCALE GENOMIC DNA]</scope>
    <source>
        <strain evidence="5 6">RCEF 4871</strain>
    </source>
</reference>
<dbReference type="PROSITE" id="PS50143">
    <property type="entry name" value="BIR_REPEAT_2"/>
    <property type="match status" value="2"/>
</dbReference>
<dbReference type="SMART" id="SM00238">
    <property type="entry name" value="BIR"/>
    <property type="match status" value="2"/>
</dbReference>
<dbReference type="OMA" id="DEHYNRS"/>
<dbReference type="EMBL" id="AZHC01000004">
    <property type="protein sequence ID" value="OAA48390.1"/>
    <property type="molecule type" value="Genomic_DNA"/>
</dbReference>
<feature type="compositionally biased region" description="Polar residues" evidence="3">
    <location>
        <begin position="837"/>
        <end position="848"/>
    </location>
</feature>
<dbReference type="InterPro" id="IPR001370">
    <property type="entry name" value="BIR_rpt"/>
</dbReference>
<dbReference type="SUPFAM" id="SSF57924">
    <property type="entry name" value="Inhibitor of apoptosis (IAP) repeat"/>
    <property type="match status" value="2"/>
</dbReference>
<dbReference type="Pfam" id="PF13380">
    <property type="entry name" value="CoA_binding_2"/>
    <property type="match status" value="1"/>
</dbReference>
<feature type="domain" description="CoA-binding" evidence="4">
    <location>
        <begin position="10"/>
        <end position="107"/>
    </location>
</feature>
<dbReference type="Pfam" id="PF00653">
    <property type="entry name" value="BIR"/>
    <property type="match status" value="2"/>
</dbReference>
<proteinExistence type="predicted"/>
<dbReference type="Gene3D" id="3.40.50.720">
    <property type="entry name" value="NAD(P)-binding Rossmann-like Domain"/>
    <property type="match status" value="1"/>
</dbReference>
<dbReference type="PANTHER" id="PTHR46771">
    <property type="entry name" value="DETERIN"/>
    <property type="match status" value="1"/>
</dbReference>
<organism evidence="5 6">
    <name type="scientific">Metarhizium rileyi (strain RCEF 4871)</name>
    <name type="common">Nomuraea rileyi</name>
    <dbReference type="NCBI Taxonomy" id="1649241"/>
    <lineage>
        <taxon>Eukaryota</taxon>
        <taxon>Fungi</taxon>
        <taxon>Dikarya</taxon>
        <taxon>Ascomycota</taxon>
        <taxon>Pezizomycotina</taxon>
        <taxon>Sordariomycetes</taxon>
        <taxon>Hypocreomycetidae</taxon>
        <taxon>Hypocreales</taxon>
        <taxon>Clavicipitaceae</taxon>
        <taxon>Metarhizium</taxon>
    </lineage>
</organism>
<dbReference type="AlphaFoldDB" id="A0A162M0W7"/>
<evidence type="ECO:0000313" key="5">
    <source>
        <dbReference type="EMBL" id="OAA48390.1"/>
    </source>
</evidence>
<dbReference type="SUPFAM" id="SSF51735">
    <property type="entry name" value="NAD(P)-binding Rossmann-fold domains"/>
    <property type="match status" value="1"/>
</dbReference>
<feature type="compositionally biased region" description="Low complexity" evidence="3">
    <location>
        <begin position="451"/>
        <end position="463"/>
    </location>
</feature>
<dbReference type="InterPro" id="IPR036291">
    <property type="entry name" value="NAD(P)-bd_dom_sf"/>
</dbReference>
<evidence type="ECO:0000313" key="6">
    <source>
        <dbReference type="Proteomes" id="UP000243498"/>
    </source>
</evidence>
<evidence type="ECO:0000256" key="1">
    <source>
        <dbReference type="ARBA" id="ARBA00022723"/>
    </source>
</evidence>
<feature type="compositionally biased region" description="Low complexity" evidence="3">
    <location>
        <begin position="562"/>
        <end position="577"/>
    </location>
</feature>
<accession>A0A162M0W7</accession>
<dbReference type="SMART" id="SM00881">
    <property type="entry name" value="CoA_binding"/>
    <property type="match status" value="1"/>
</dbReference>
<dbReference type="PANTHER" id="PTHR46771:SF5">
    <property type="entry name" value="DETERIN"/>
    <property type="match status" value="1"/>
</dbReference>
<keyword evidence="6" id="KW-1185">Reference proteome</keyword>
<feature type="compositionally biased region" description="Basic and acidic residues" evidence="3">
    <location>
        <begin position="606"/>
        <end position="633"/>
    </location>
</feature>
<gene>
    <name evidence="5" type="ORF">NOR_01640</name>
</gene>
<feature type="compositionally biased region" description="Basic residues" evidence="3">
    <location>
        <begin position="685"/>
        <end position="694"/>
    </location>
</feature>
<feature type="compositionally biased region" description="Acidic residues" evidence="3">
    <location>
        <begin position="721"/>
        <end position="737"/>
    </location>
</feature>
<evidence type="ECO:0000256" key="2">
    <source>
        <dbReference type="ARBA" id="ARBA00022833"/>
    </source>
</evidence>
<sequence length="1020" mass="110653">MATETAARKFFTSPFFAVVGASSNPAKFGHKVHAWYLDHGLNVTPVNPGSNSVSVGGQEYAAVPNLSELPNPKQTSVSIITAPPVTVKVLEEAKKIGVPGIWLQPGTFDDAVLKLALEQGAFDSVVYGDGGRGHDGWCVLVDGERAMKDAEQTCSVCASDLFCIHPVASQLRIPVRGGHQLSWGRKTIEPAHKETSSTTLAAPVSMMDQYFTYEARLASFQKSSKKRGSTAGGRSKALNWPHKQIAPATLAKAGFYFEPFPENPDNCFCFLCGKGLDGWEAGDDPLEEHLKHAPQCGWAIVSAIEAEIDEYSRQDPRLPHMVEARKATFAGKWPHEGRKGWKCKTKQLVEAGWKYTPTDESDDMATCAYCQLALDGWEPSDKPYDEHYNRSPNCAFFALLNEFGPKKKTARAKTARGSKVSRLSMQSVATAASDIASVADVTAEPEDSVLTTTSTITTQGSKKTAGKKRKATTTKGRAKSKKAQDVEEELEEEEEEVDEKPVPLPKTTKSTRGKKRTSDAMDESIVFLSEAPASKKQATQNRESSHIDSFTITPEDVELGDARVSQSSGRARSSISKSGRKPSALGASMASLRAPPEEFPDDEEIERQLEADLERPLTDDDEIAHDSESERSKVKVIKSTGKPSAEQSEAYAMFDPVEVQHDEDVLDDELRNLQAEMEVEEPKPKLHVPKRGRKAGTGTRKASQQTKAKRTKPPSPSPEEPGAELDDPPSEAEEDEASIGSTDTVVKNSDNMDSPPARAVRGRAVKTSLASDDVSKPTEAPVKCGRGEAIKATTETVQPTTSPRRSEANIEDDMSEADEEAQLHESPEMSPHGEAPSSPTREVSSPAMSRSKVAVEPPSTPVKFTSPAPSARQPALSRSPSPQSSDAENLPPSSAPPASARTKRVVLAPVTATPVRNSPSKRNMLAAGLQSQTPWTAVDVDAVMGTPRRGDDKENAICRLLKQGQELTSPEKRMTVQEWIYFNAGEAEKQLKHDCEAMVTQFEREGTKAMNALEGLSVLE</sequence>
<feature type="compositionally biased region" description="Acidic residues" evidence="3">
    <location>
        <begin position="486"/>
        <end position="498"/>
    </location>
</feature>
<feature type="compositionally biased region" description="Basic and acidic residues" evidence="3">
    <location>
        <begin position="658"/>
        <end position="671"/>
    </location>
</feature>
<dbReference type="InterPro" id="IPR003781">
    <property type="entry name" value="CoA-bd"/>
</dbReference>
<dbReference type="STRING" id="1081105.A0A162M0W7"/>
<protein>
    <submittedName>
        <fullName evidence="5">Inhibitor of Apoptosis domain containing protein</fullName>
    </submittedName>
</protein>
<feature type="compositionally biased region" description="Acidic residues" evidence="3">
    <location>
        <begin position="809"/>
        <end position="820"/>
    </location>
</feature>
<feature type="compositionally biased region" description="Polar residues" evidence="3">
    <location>
        <begin position="793"/>
        <end position="803"/>
    </location>
</feature>
<dbReference type="InterPro" id="IPR051190">
    <property type="entry name" value="Baculoviral_IAP"/>
</dbReference>
<feature type="region of interest" description="Disordered" evidence="3">
    <location>
        <begin position="442"/>
        <end position="904"/>
    </location>
</feature>
<dbReference type="Proteomes" id="UP000243498">
    <property type="component" value="Unassembled WGS sequence"/>
</dbReference>
<dbReference type="GO" id="GO:0046872">
    <property type="term" value="F:metal ion binding"/>
    <property type="evidence" value="ECO:0007669"/>
    <property type="project" value="UniProtKB-KW"/>
</dbReference>
<feature type="compositionally biased region" description="Polar residues" evidence="3">
    <location>
        <begin position="536"/>
        <end position="552"/>
    </location>
</feature>
<feature type="compositionally biased region" description="Basic residues" evidence="3">
    <location>
        <begin position="464"/>
        <end position="481"/>
    </location>
</feature>
<keyword evidence="1" id="KW-0479">Metal-binding</keyword>
<comment type="caution">
    <text evidence="5">The sequence shown here is derived from an EMBL/GenBank/DDBJ whole genome shotgun (WGS) entry which is preliminary data.</text>
</comment>
<feature type="compositionally biased region" description="Polar residues" evidence="3">
    <location>
        <begin position="876"/>
        <end position="887"/>
    </location>
</feature>
<dbReference type="CDD" id="cd00022">
    <property type="entry name" value="BIR"/>
    <property type="match status" value="2"/>
</dbReference>
<keyword evidence="2" id="KW-0862">Zinc</keyword>
<evidence type="ECO:0000259" key="4">
    <source>
        <dbReference type="SMART" id="SM00881"/>
    </source>
</evidence>
<evidence type="ECO:0000256" key="3">
    <source>
        <dbReference type="SAM" id="MobiDB-lite"/>
    </source>
</evidence>
<name>A0A162M0W7_METRR</name>
<dbReference type="Gene3D" id="1.10.1170.10">
    <property type="entry name" value="Inhibitor Of Apoptosis Protein (2mihbC-IAP-1), Chain A"/>
    <property type="match status" value="2"/>
</dbReference>
<dbReference type="OrthoDB" id="2196114at2759"/>
<feature type="compositionally biased region" description="Polar residues" evidence="3">
    <location>
        <begin position="739"/>
        <end position="752"/>
    </location>
</feature>